<comment type="caution">
    <text evidence="17">The sequence shown here is derived from an EMBL/GenBank/DDBJ whole genome shotgun (WGS) entry which is preliminary data.</text>
</comment>
<evidence type="ECO:0000256" key="11">
    <source>
        <dbReference type="ARBA" id="ARBA00023180"/>
    </source>
</evidence>
<protein>
    <recommendedName>
        <fullName evidence="13">Natural cytotoxicity triggering receptor 1</fullName>
    </recommendedName>
    <alternativeName>
        <fullName evidence="14">Natural killer cell p46-related protein</fullName>
    </alternativeName>
</protein>
<dbReference type="InterPro" id="IPR050412">
    <property type="entry name" value="Ig-like_Receptors_ImmuneReg"/>
</dbReference>
<feature type="signal peptide" evidence="15">
    <location>
        <begin position="1"/>
        <end position="19"/>
    </location>
</feature>
<dbReference type="GO" id="GO:0005886">
    <property type="term" value="C:plasma membrane"/>
    <property type="evidence" value="ECO:0007669"/>
    <property type="project" value="UniProtKB-SubCell"/>
</dbReference>
<dbReference type="InterPro" id="IPR007110">
    <property type="entry name" value="Ig-like_dom"/>
</dbReference>
<evidence type="ECO:0000256" key="2">
    <source>
        <dbReference type="ARBA" id="ARBA00006531"/>
    </source>
</evidence>
<evidence type="ECO:0000256" key="1">
    <source>
        <dbReference type="ARBA" id="ARBA00004251"/>
    </source>
</evidence>
<evidence type="ECO:0000256" key="5">
    <source>
        <dbReference type="ARBA" id="ARBA00022729"/>
    </source>
</evidence>
<keyword evidence="9" id="KW-1015">Disulfide bond</keyword>
<keyword evidence="10 17" id="KW-0675">Receptor</keyword>
<evidence type="ECO:0000256" key="10">
    <source>
        <dbReference type="ARBA" id="ARBA00023170"/>
    </source>
</evidence>
<feature type="chain" id="PRO_5032383673" description="Natural cytotoxicity triggering receptor 1" evidence="15">
    <location>
        <begin position="20"/>
        <end position="362"/>
    </location>
</feature>
<comment type="subcellular location">
    <subcellularLocation>
        <location evidence="1">Cell membrane</location>
        <topology evidence="1">Single-pass type I membrane protein</topology>
    </subcellularLocation>
</comment>
<dbReference type="Gene3D" id="2.60.40.10">
    <property type="entry name" value="Immunoglobulins"/>
    <property type="match status" value="2"/>
</dbReference>
<keyword evidence="4" id="KW-0812">Transmembrane</keyword>
<reference evidence="17 18" key="1">
    <citation type="journal article" date="2020" name="Nature">
        <title>Six reference-quality genomes reveal evolution of bat adaptations.</title>
        <authorList>
            <person name="Jebb D."/>
            <person name="Huang Z."/>
            <person name="Pippel M."/>
            <person name="Hughes G.M."/>
            <person name="Lavrichenko K."/>
            <person name="Devanna P."/>
            <person name="Winkler S."/>
            <person name="Jermiin L.S."/>
            <person name="Skirmuntt E.C."/>
            <person name="Katzourakis A."/>
            <person name="Burkitt-Gray L."/>
            <person name="Ray D.A."/>
            <person name="Sullivan K.A.M."/>
            <person name="Roscito J.G."/>
            <person name="Kirilenko B.M."/>
            <person name="Davalos L.M."/>
            <person name="Corthals A.P."/>
            <person name="Power M.L."/>
            <person name="Jones G."/>
            <person name="Ransome R.D."/>
            <person name="Dechmann D.K.N."/>
            <person name="Locatelli A.G."/>
            <person name="Puechmaille S.J."/>
            <person name="Fedrigo O."/>
            <person name="Jarvis E.D."/>
            <person name="Hiller M."/>
            <person name="Vernes S.C."/>
            <person name="Myers E.W."/>
            <person name="Teeling E.C."/>
        </authorList>
    </citation>
    <scope>NUCLEOTIDE SEQUENCE [LARGE SCALE GENOMIC DNA]</scope>
    <source>
        <strain evidence="17">Bat1K_MPI-CBG_1</strain>
    </source>
</reference>
<dbReference type="SUPFAM" id="SSF48726">
    <property type="entry name" value="Immunoglobulin"/>
    <property type="match status" value="2"/>
</dbReference>
<evidence type="ECO:0000256" key="6">
    <source>
        <dbReference type="ARBA" id="ARBA00022737"/>
    </source>
</evidence>
<keyword evidence="12" id="KW-0393">Immunoglobulin domain</keyword>
<dbReference type="PANTHER" id="PTHR11738">
    <property type="entry name" value="MHC CLASS I NK CELL RECEPTOR"/>
    <property type="match status" value="1"/>
</dbReference>
<name>A0A834DG83_9CHIR</name>
<dbReference type="PROSITE" id="PS50835">
    <property type="entry name" value="IG_LIKE"/>
    <property type="match status" value="1"/>
</dbReference>
<comment type="similarity">
    <text evidence="2">Belongs to the natural cytotoxicity receptor (NCR) family.</text>
</comment>
<keyword evidence="5 15" id="KW-0732">Signal</keyword>
<evidence type="ECO:0000256" key="13">
    <source>
        <dbReference type="ARBA" id="ARBA00040484"/>
    </source>
</evidence>
<dbReference type="InterPro" id="IPR003599">
    <property type="entry name" value="Ig_sub"/>
</dbReference>
<keyword evidence="7" id="KW-1133">Transmembrane helix</keyword>
<feature type="domain" description="Ig-like" evidence="16">
    <location>
        <begin position="122"/>
        <end position="188"/>
    </location>
</feature>
<dbReference type="InterPro" id="IPR013783">
    <property type="entry name" value="Ig-like_fold"/>
</dbReference>
<dbReference type="EMBL" id="JABVXQ010000014">
    <property type="protein sequence ID" value="KAF6078761.1"/>
    <property type="molecule type" value="Genomic_DNA"/>
</dbReference>
<dbReference type="AlphaFoldDB" id="A0A834DG83"/>
<evidence type="ECO:0000259" key="16">
    <source>
        <dbReference type="PROSITE" id="PS50835"/>
    </source>
</evidence>
<keyword evidence="3" id="KW-1003">Cell membrane</keyword>
<keyword evidence="6" id="KW-0677">Repeat</keyword>
<accession>A0A834DG83</accession>
<evidence type="ECO:0000256" key="4">
    <source>
        <dbReference type="ARBA" id="ARBA00022692"/>
    </source>
</evidence>
<dbReference type="GO" id="GO:0002764">
    <property type="term" value="P:immune response-regulating signaling pathway"/>
    <property type="evidence" value="ECO:0007669"/>
    <property type="project" value="TreeGrafter"/>
</dbReference>
<keyword evidence="11" id="KW-0325">Glycoprotein</keyword>
<dbReference type="FunFam" id="2.60.40.10:FF:000049">
    <property type="entry name" value="Leukocyte immunoglobulin-like receptor subfamily B member 1"/>
    <property type="match status" value="2"/>
</dbReference>
<evidence type="ECO:0000256" key="3">
    <source>
        <dbReference type="ARBA" id="ARBA00022475"/>
    </source>
</evidence>
<dbReference type="InterPro" id="IPR036179">
    <property type="entry name" value="Ig-like_dom_sf"/>
</dbReference>
<sequence length="362" mass="40247">MLSTLAALLGLCLCQRISAQKQTLSKPIIWAKPGSVIPKGMAVIIWCEGTFGAVEYQLHFDGLLSTFERPTPPGITNKVKFAIRLMTRHSAGQYRCFYREGELWSEPSDPLDLVVTGMYDTPTLSVHPGSKVIPGENVTFHCHLETGTSTFFLLKEGRLSSPQRRNGKFQAEFPMGPVTTAHSGTYRCFGSYNDFMWSFPSKTVVLLVTGDVGDTNLVPTGQPSSDAWEPSLFTTEVVGFQEGRAIWDHRADTLLRVGLIFLVLVALVCLLAEDWLRGKTTEETANGASNQECREYTLPALNCNHQKYIWTFPSILWKTKSSPGREQQVQSLQWVHPWRNSRRPSTAGAERAPGGTLVKGFC</sequence>
<dbReference type="SMART" id="SM00409">
    <property type="entry name" value="IG"/>
    <property type="match status" value="1"/>
</dbReference>
<evidence type="ECO:0000256" key="15">
    <source>
        <dbReference type="SAM" id="SignalP"/>
    </source>
</evidence>
<evidence type="ECO:0000256" key="7">
    <source>
        <dbReference type="ARBA" id="ARBA00022989"/>
    </source>
</evidence>
<dbReference type="PANTHER" id="PTHR11738:SF14">
    <property type="entry name" value="NATURAL CYTOTOXICITY TRIGGERING RECEPTOR 1"/>
    <property type="match status" value="1"/>
</dbReference>
<organism evidence="17 18">
    <name type="scientific">Phyllostomus discolor</name>
    <name type="common">pale spear-nosed bat</name>
    <dbReference type="NCBI Taxonomy" id="89673"/>
    <lineage>
        <taxon>Eukaryota</taxon>
        <taxon>Metazoa</taxon>
        <taxon>Chordata</taxon>
        <taxon>Craniata</taxon>
        <taxon>Vertebrata</taxon>
        <taxon>Euteleostomi</taxon>
        <taxon>Mammalia</taxon>
        <taxon>Eutheria</taxon>
        <taxon>Laurasiatheria</taxon>
        <taxon>Chiroptera</taxon>
        <taxon>Yangochiroptera</taxon>
        <taxon>Phyllostomidae</taxon>
        <taxon>Phyllostominae</taxon>
        <taxon>Phyllostomus</taxon>
    </lineage>
</organism>
<dbReference type="Pfam" id="PF13895">
    <property type="entry name" value="Ig_2"/>
    <property type="match status" value="1"/>
</dbReference>
<evidence type="ECO:0000256" key="8">
    <source>
        <dbReference type="ARBA" id="ARBA00023136"/>
    </source>
</evidence>
<evidence type="ECO:0000313" key="17">
    <source>
        <dbReference type="EMBL" id="KAF6078761.1"/>
    </source>
</evidence>
<dbReference type="Pfam" id="PF13927">
    <property type="entry name" value="Ig_3"/>
    <property type="match status" value="1"/>
</dbReference>
<proteinExistence type="inferred from homology"/>
<gene>
    <name evidence="17" type="ORF">HJG60_013635</name>
</gene>
<evidence type="ECO:0000256" key="9">
    <source>
        <dbReference type="ARBA" id="ARBA00023157"/>
    </source>
</evidence>
<evidence type="ECO:0000256" key="12">
    <source>
        <dbReference type="ARBA" id="ARBA00023319"/>
    </source>
</evidence>
<evidence type="ECO:0000313" key="18">
    <source>
        <dbReference type="Proteomes" id="UP000664940"/>
    </source>
</evidence>
<keyword evidence="8" id="KW-0472">Membrane</keyword>
<dbReference type="Proteomes" id="UP000664940">
    <property type="component" value="Unassembled WGS sequence"/>
</dbReference>
<evidence type="ECO:0000256" key="14">
    <source>
        <dbReference type="ARBA" id="ARBA00041225"/>
    </source>
</evidence>